<evidence type="ECO:0000313" key="4">
    <source>
        <dbReference type="EMBL" id="VFK47062.1"/>
    </source>
</evidence>
<dbReference type="InterPro" id="IPR036457">
    <property type="entry name" value="PPM-type-like_dom_sf"/>
</dbReference>
<dbReference type="Gene3D" id="3.60.40.10">
    <property type="entry name" value="PPM-type phosphatase domain"/>
    <property type="match status" value="1"/>
</dbReference>
<sequence>MCRKQNNFNKDIARAILVGRCRFPVTEETLTRFSETPRVQAEIELFSQGFLAIWDHWNKEKGTDTIEAAKPVEDLANEGDQSDEDSESGINSSLAEKVLADGSLPARKSPPANSAPHIPNLVKKPVKSMKIQQVEFRLANATKGREYHEKLRIEGPDSEKIQVISITGLSSDGGLEYDPEERSVKGNPTKPGEFPLLVTYRPDAVPEGEESQKGFMLIVNPDARELWEKTIPSDPNVPFWKRDDAHEGKASHAPWMFAAASKRGRSHARVGACRDDDFCFTSNAGGWHILAVSDGAGSAEFSREGARIAVECASNTLADKLNELGVQLEEAITKWQQDRVDEHEKVLKRSLYEAFGFAVLETVKKIEAFTMEQELAYRDCYATLLLCAHRTIGNEQFVAGYWIGDGALAVYAEDEYIKLLGESDGGEYAGQTRFLDRHAVSSGEEIMQRIRFDSRLNVSAVFLMTDGVSDPKFETDANLQSQEKWDDFWKEIKRRLRKDPERTSKNLLAWLGFWSPGNHDDRTLAVLYPKVAILSTMTSEG</sequence>
<protein>
    <submittedName>
        <fullName evidence="4">Protein phosphatase 2C</fullName>
    </submittedName>
</protein>
<dbReference type="InterPro" id="IPR001932">
    <property type="entry name" value="PPM-type_phosphatase-like_dom"/>
</dbReference>
<feature type="domain" description="PPM-type phosphatase" evidence="2">
    <location>
        <begin position="263"/>
        <end position="511"/>
    </location>
</feature>
<feature type="region of interest" description="Disordered" evidence="1">
    <location>
        <begin position="172"/>
        <end position="192"/>
    </location>
</feature>
<accession>A0A450YZY9</accession>
<dbReference type="SUPFAM" id="SSF81606">
    <property type="entry name" value="PP2C-like"/>
    <property type="match status" value="1"/>
</dbReference>
<evidence type="ECO:0000259" key="2">
    <source>
        <dbReference type="Pfam" id="PF13672"/>
    </source>
</evidence>
<gene>
    <name evidence="4" type="ORF">BECKSD772E_GA0070983_10876</name>
    <name evidence="3" type="ORF">BECKSD772F_GA0070984_10985</name>
</gene>
<organism evidence="4">
    <name type="scientific">Candidatus Kentrum sp. SD</name>
    <dbReference type="NCBI Taxonomy" id="2126332"/>
    <lineage>
        <taxon>Bacteria</taxon>
        <taxon>Pseudomonadati</taxon>
        <taxon>Pseudomonadota</taxon>
        <taxon>Gammaproteobacteria</taxon>
        <taxon>Candidatus Kentrum</taxon>
    </lineage>
</organism>
<proteinExistence type="predicted"/>
<dbReference type="Pfam" id="PF13672">
    <property type="entry name" value="PP2C_2"/>
    <property type="match status" value="1"/>
</dbReference>
<evidence type="ECO:0000313" key="3">
    <source>
        <dbReference type="EMBL" id="VFK41642.1"/>
    </source>
</evidence>
<reference evidence="4" key="1">
    <citation type="submission" date="2019-02" db="EMBL/GenBank/DDBJ databases">
        <authorList>
            <person name="Gruber-Vodicka R. H."/>
            <person name="Seah K. B. B."/>
        </authorList>
    </citation>
    <scope>NUCLEOTIDE SEQUENCE</scope>
    <source>
        <strain evidence="4">BECK_S1320</strain>
        <strain evidence="3">BECK_S1321</strain>
    </source>
</reference>
<name>A0A450YZY9_9GAMM</name>
<dbReference type="AlphaFoldDB" id="A0A450YZY9"/>
<dbReference type="EMBL" id="CAADFR010000098">
    <property type="protein sequence ID" value="VFK41642.1"/>
    <property type="molecule type" value="Genomic_DNA"/>
</dbReference>
<evidence type="ECO:0000256" key="1">
    <source>
        <dbReference type="SAM" id="MobiDB-lite"/>
    </source>
</evidence>
<dbReference type="EMBL" id="CAADFU010000087">
    <property type="protein sequence ID" value="VFK47062.1"/>
    <property type="molecule type" value="Genomic_DNA"/>
</dbReference>